<name>A0ABY3C7L2_9GAMM</name>
<reference evidence="1 2" key="1">
    <citation type="journal article" date="2019" name="Antonie Van Leeuwenhoek">
        <title>Description of 'Ca. Methylobacter oryzae' KRF1, a novel species from the environmentally important Methylobacter clade 2.</title>
        <authorList>
            <person name="Khatri K."/>
            <person name="Mohite J.A."/>
            <person name="Pandit P.S."/>
            <person name="Bahulikar R."/>
            <person name="Rahalkar M.C."/>
        </authorList>
    </citation>
    <scope>NUCLEOTIDE SEQUENCE [LARGE SCALE GENOMIC DNA]</scope>
    <source>
        <strain evidence="1 2">KRF1</strain>
    </source>
</reference>
<evidence type="ECO:0000313" key="1">
    <source>
        <dbReference type="EMBL" id="TRW92065.1"/>
    </source>
</evidence>
<organism evidence="1 2">
    <name type="scientific">Candidatus Methylobacter oryzae</name>
    <dbReference type="NCBI Taxonomy" id="2497749"/>
    <lineage>
        <taxon>Bacteria</taxon>
        <taxon>Pseudomonadati</taxon>
        <taxon>Pseudomonadota</taxon>
        <taxon>Gammaproteobacteria</taxon>
        <taxon>Methylococcales</taxon>
        <taxon>Methylococcaceae</taxon>
        <taxon>Methylobacter</taxon>
    </lineage>
</organism>
<dbReference type="InterPro" id="IPR036514">
    <property type="entry name" value="SGNH_hydro_sf"/>
</dbReference>
<dbReference type="Proteomes" id="UP000733744">
    <property type="component" value="Unassembled WGS sequence"/>
</dbReference>
<dbReference type="Gene3D" id="3.40.50.1110">
    <property type="entry name" value="SGNH hydrolase"/>
    <property type="match status" value="1"/>
</dbReference>
<sequence>MTMRNKCGWWLIAATLLILPGCNQSKREETSMAIATQINRPEWRVLEKMRVVFGHQSVGWNILNGVELLNTRNGGNLTIREQRTAPKTHGISHFAIGNNGDPLSKIEDFAAAIDAGAAQNADVALMKLCYIDFNAATDAQQLANSYIANLDSLAKRHPKTNFVAVTAPLMAVQTGPKAWLKGLIGKQPGGYVDNLKRAEFNTLLRKRYLATGRLFDLARAEAESGGKSCQASVNGQIVEALCPELTNDGGHLNERGQELVATAFLNFASSLSTEQVAK</sequence>
<protein>
    <recommendedName>
        <fullName evidence="3">SGNH/GDSL hydrolase family protein</fullName>
    </recommendedName>
</protein>
<gene>
    <name evidence="1" type="ORF">EKO24_015475</name>
</gene>
<accession>A0ABY3C7L2</accession>
<dbReference type="RefSeq" id="WP_127028399.1">
    <property type="nucleotide sequence ID" value="NZ_RYFG02000109.1"/>
</dbReference>
<evidence type="ECO:0008006" key="3">
    <source>
        <dbReference type="Google" id="ProtNLM"/>
    </source>
</evidence>
<keyword evidence="2" id="KW-1185">Reference proteome</keyword>
<dbReference type="EMBL" id="RYFG02000109">
    <property type="protein sequence ID" value="TRW92065.1"/>
    <property type="molecule type" value="Genomic_DNA"/>
</dbReference>
<proteinExistence type="predicted"/>
<evidence type="ECO:0000313" key="2">
    <source>
        <dbReference type="Proteomes" id="UP000733744"/>
    </source>
</evidence>
<comment type="caution">
    <text evidence="1">The sequence shown here is derived from an EMBL/GenBank/DDBJ whole genome shotgun (WGS) entry which is preliminary data.</text>
</comment>
<dbReference type="SUPFAM" id="SSF52266">
    <property type="entry name" value="SGNH hydrolase"/>
    <property type="match status" value="1"/>
</dbReference>